<dbReference type="eggNOG" id="ENOG5033C7N">
    <property type="taxonomic scope" value="Bacteria"/>
</dbReference>
<dbReference type="EMBL" id="CP002400">
    <property type="protein sequence ID" value="ADU27213.1"/>
    <property type="molecule type" value="Genomic_DNA"/>
</dbReference>
<gene>
    <name evidence="1" type="ordered locus">Ethha_1681</name>
</gene>
<sequence>MLDYKELYLDLFRATEKAINILVEAQQKAEEQYLSSPEAAMTVLSVTDAHAVKNALHQG</sequence>
<protein>
    <submittedName>
        <fullName evidence="1">Uncharacterized protein</fullName>
    </submittedName>
</protein>
<keyword evidence="2" id="KW-1185">Reference proteome</keyword>
<dbReference type="STRING" id="663278.Ethha_1681"/>
<dbReference type="HOGENOM" id="CLU_3027945_0_0_9"/>
<accession>E6U954</accession>
<dbReference type="AlphaFoldDB" id="E6U954"/>
<reference evidence="1 2" key="1">
    <citation type="submission" date="2010-12" db="EMBL/GenBank/DDBJ databases">
        <title>Complete sequence of Ethanoligenens harbinense YUAN-3.</title>
        <authorList>
            <person name="Lucas S."/>
            <person name="Copeland A."/>
            <person name="Lapidus A."/>
            <person name="Cheng J.-F."/>
            <person name="Bruce D."/>
            <person name="Goodwin L."/>
            <person name="Pitluck S."/>
            <person name="Chertkov O."/>
            <person name="Misra M."/>
            <person name="Detter J.C."/>
            <person name="Han C."/>
            <person name="Tapia R."/>
            <person name="Land M."/>
            <person name="Hauser L."/>
            <person name="Jeffries C."/>
            <person name="Kyrpides N."/>
            <person name="Ivanova N."/>
            <person name="Mikhailova N."/>
            <person name="Wang A."/>
            <person name="Mouttaki H."/>
            <person name="He Z."/>
            <person name="Zhou J."/>
            <person name="Hemme C.L."/>
            <person name="Woyke T."/>
        </authorList>
    </citation>
    <scope>NUCLEOTIDE SEQUENCE [LARGE SCALE GENOMIC DNA]</scope>
    <source>
        <strain evidence="2">DSM 18485 / JCM 12961 / CGMCC 1.5033 / YUAN-3</strain>
    </source>
</reference>
<dbReference type="RefSeq" id="WP_013485566.1">
    <property type="nucleotide sequence ID" value="NC_014828.1"/>
</dbReference>
<proteinExistence type="predicted"/>
<evidence type="ECO:0000313" key="2">
    <source>
        <dbReference type="Proteomes" id="UP000001551"/>
    </source>
</evidence>
<dbReference type="KEGG" id="eha:Ethha_1681"/>
<organism evidence="1 2">
    <name type="scientific">Ethanoligenens harbinense (strain DSM 18485 / JCM 12961 / CGMCC 1.5033 / YUAN-3)</name>
    <dbReference type="NCBI Taxonomy" id="663278"/>
    <lineage>
        <taxon>Bacteria</taxon>
        <taxon>Bacillati</taxon>
        <taxon>Bacillota</taxon>
        <taxon>Clostridia</taxon>
        <taxon>Eubacteriales</taxon>
        <taxon>Oscillospiraceae</taxon>
        <taxon>Ethanoligenens</taxon>
    </lineage>
</organism>
<name>E6U954_ETHHY</name>
<evidence type="ECO:0000313" key="1">
    <source>
        <dbReference type="EMBL" id="ADU27213.1"/>
    </source>
</evidence>
<dbReference type="Proteomes" id="UP000001551">
    <property type="component" value="Chromosome"/>
</dbReference>